<protein>
    <submittedName>
        <fullName evidence="3">Exonuclease V, chloroplastic-like</fullName>
    </submittedName>
</protein>
<comment type="caution">
    <text evidence="3">The sequence shown here is derived from an EMBL/GenBank/DDBJ whole genome shotgun (WGS) entry which is preliminary data.</text>
</comment>
<evidence type="ECO:0000256" key="2">
    <source>
        <dbReference type="SAM" id="MobiDB-lite"/>
    </source>
</evidence>
<dbReference type="GO" id="GO:0005634">
    <property type="term" value="C:nucleus"/>
    <property type="evidence" value="ECO:0007669"/>
    <property type="project" value="TreeGrafter"/>
</dbReference>
<sequence>MSFPTETIVTSRTPTRRSAQVPAISQLLCKEERQLDCSALTPQAGGQALNPRPPSFAAPPGRDPREGLLRRRHDGTHHNGVPARTPPSASHRRREGRFLHAAVSSPRRTSSAPPRRRPSRASQVGATVVARRPDAALAAAAAGARPLVSSTARRAAAQLSFASYSAAGGDIEDSPVPGRSLLARFRERRAFAITDITATEWCEKQMEFMLEHGKPERTEAMRAGSERHVQLEQEVVERVEVTIRSAEELWAVKFMNFIMGTNQLMFEGIIREIPVIGVVEGSWMIGIIDEIRMPIDGISFQPILVD</sequence>
<dbReference type="AlphaFoldDB" id="A0A3L6PX39"/>
<dbReference type="PANTHER" id="PTHR14464:SF4">
    <property type="entry name" value="EXONUCLEASE V"/>
    <property type="match status" value="1"/>
</dbReference>
<dbReference type="Proteomes" id="UP000275267">
    <property type="component" value="Unassembled WGS sequence"/>
</dbReference>
<dbReference type="InterPro" id="IPR019190">
    <property type="entry name" value="EXOV"/>
</dbReference>
<reference evidence="4" key="1">
    <citation type="journal article" date="2019" name="Nat. Commun.">
        <title>The genome of broomcorn millet.</title>
        <authorList>
            <person name="Zou C."/>
            <person name="Miki D."/>
            <person name="Li D."/>
            <person name="Tang Q."/>
            <person name="Xiao L."/>
            <person name="Rajput S."/>
            <person name="Deng P."/>
            <person name="Jia W."/>
            <person name="Huang R."/>
            <person name="Zhang M."/>
            <person name="Sun Y."/>
            <person name="Hu J."/>
            <person name="Fu X."/>
            <person name="Schnable P.S."/>
            <person name="Li F."/>
            <person name="Zhang H."/>
            <person name="Feng B."/>
            <person name="Zhu X."/>
            <person name="Liu R."/>
            <person name="Schnable J.C."/>
            <person name="Zhu J.-K."/>
            <person name="Zhang H."/>
        </authorList>
    </citation>
    <scope>NUCLEOTIDE SEQUENCE [LARGE SCALE GENOMIC DNA]</scope>
</reference>
<evidence type="ECO:0000256" key="1">
    <source>
        <dbReference type="ARBA" id="ARBA00009797"/>
    </source>
</evidence>
<evidence type="ECO:0000313" key="3">
    <source>
        <dbReference type="EMBL" id="RLM65246.1"/>
    </source>
</evidence>
<comment type="similarity">
    <text evidence="1">Belongs to the EXO5 family.</text>
</comment>
<dbReference type="OrthoDB" id="354769at2759"/>
<dbReference type="GO" id="GO:0045145">
    <property type="term" value="F:single-stranded DNA 5'-3' DNA exonuclease activity"/>
    <property type="evidence" value="ECO:0007669"/>
    <property type="project" value="InterPro"/>
</dbReference>
<feature type="compositionally biased region" description="Low complexity" evidence="2">
    <location>
        <begin position="101"/>
        <end position="113"/>
    </location>
</feature>
<evidence type="ECO:0000313" key="4">
    <source>
        <dbReference type="Proteomes" id="UP000275267"/>
    </source>
</evidence>
<name>A0A3L6PX39_PANMI</name>
<dbReference type="EMBL" id="PQIB02000015">
    <property type="protein sequence ID" value="RLM65246.1"/>
    <property type="molecule type" value="Genomic_DNA"/>
</dbReference>
<accession>A0A3L6PX39</accession>
<dbReference type="GO" id="GO:0036297">
    <property type="term" value="P:interstrand cross-link repair"/>
    <property type="evidence" value="ECO:0007669"/>
    <property type="project" value="TreeGrafter"/>
</dbReference>
<feature type="region of interest" description="Disordered" evidence="2">
    <location>
        <begin position="39"/>
        <end position="126"/>
    </location>
</feature>
<organism evidence="3 4">
    <name type="scientific">Panicum miliaceum</name>
    <name type="common">Proso millet</name>
    <name type="synonym">Broomcorn millet</name>
    <dbReference type="NCBI Taxonomy" id="4540"/>
    <lineage>
        <taxon>Eukaryota</taxon>
        <taxon>Viridiplantae</taxon>
        <taxon>Streptophyta</taxon>
        <taxon>Embryophyta</taxon>
        <taxon>Tracheophyta</taxon>
        <taxon>Spermatophyta</taxon>
        <taxon>Magnoliopsida</taxon>
        <taxon>Liliopsida</taxon>
        <taxon>Poales</taxon>
        <taxon>Poaceae</taxon>
        <taxon>PACMAD clade</taxon>
        <taxon>Panicoideae</taxon>
        <taxon>Panicodae</taxon>
        <taxon>Paniceae</taxon>
        <taxon>Panicinae</taxon>
        <taxon>Panicum</taxon>
        <taxon>Panicum sect. Panicum</taxon>
    </lineage>
</organism>
<dbReference type="Pfam" id="PF09810">
    <property type="entry name" value="Exo5"/>
    <property type="match status" value="1"/>
</dbReference>
<dbReference type="PANTHER" id="PTHR14464">
    <property type="entry name" value="EXONUCLEASE V"/>
    <property type="match status" value="1"/>
</dbReference>
<proteinExistence type="inferred from homology"/>
<gene>
    <name evidence="3" type="ORF">C2845_PM16G04310</name>
</gene>
<keyword evidence="4" id="KW-1185">Reference proteome</keyword>